<accession>A0ABU2SDF0</accession>
<dbReference type="SUPFAM" id="SSF81301">
    <property type="entry name" value="Nucleotidyltransferase"/>
    <property type="match status" value="1"/>
</dbReference>
<dbReference type="PANTHER" id="PTHR34822:SF1">
    <property type="entry name" value="GRPB FAMILY PROTEIN"/>
    <property type="match status" value="1"/>
</dbReference>
<dbReference type="Pfam" id="PF04229">
    <property type="entry name" value="GrpB"/>
    <property type="match status" value="1"/>
</dbReference>
<dbReference type="Proteomes" id="UP001183615">
    <property type="component" value="Unassembled WGS sequence"/>
</dbReference>
<dbReference type="InterPro" id="IPR043519">
    <property type="entry name" value="NT_sf"/>
</dbReference>
<dbReference type="Gene3D" id="3.30.460.10">
    <property type="entry name" value="Beta Polymerase, domain 2"/>
    <property type="match status" value="1"/>
</dbReference>
<evidence type="ECO:0000313" key="2">
    <source>
        <dbReference type="Proteomes" id="UP001183615"/>
    </source>
</evidence>
<dbReference type="EMBL" id="JAVREV010000017">
    <property type="protein sequence ID" value="MDT0446105.1"/>
    <property type="molecule type" value="Genomic_DNA"/>
</dbReference>
<proteinExistence type="predicted"/>
<gene>
    <name evidence="1" type="ORF">RM779_26440</name>
</gene>
<reference evidence="2" key="1">
    <citation type="submission" date="2023-07" db="EMBL/GenBank/DDBJ databases">
        <title>30 novel species of actinomycetes from the DSMZ collection.</title>
        <authorList>
            <person name="Nouioui I."/>
        </authorList>
    </citation>
    <scope>NUCLEOTIDE SEQUENCE [LARGE SCALE GENOMIC DNA]</scope>
    <source>
        <strain evidence="2">DSM 41886</strain>
    </source>
</reference>
<organism evidence="1 2">
    <name type="scientific">Streptomyces johnsoniae</name>
    <dbReference type="NCBI Taxonomy" id="3075532"/>
    <lineage>
        <taxon>Bacteria</taxon>
        <taxon>Bacillati</taxon>
        <taxon>Actinomycetota</taxon>
        <taxon>Actinomycetes</taxon>
        <taxon>Kitasatosporales</taxon>
        <taxon>Streptomycetaceae</taxon>
        <taxon>Streptomyces</taxon>
    </lineage>
</organism>
<keyword evidence="2" id="KW-1185">Reference proteome</keyword>
<comment type="caution">
    <text evidence="1">The sequence shown here is derived from an EMBL/GenBank/DDBJ whole genome shotgun (WGS) entry which is preliminary data.</text>
</comment>
<dbReference type="InterPro" id="IPR007344">
    <property type="entry name" value="GrpB/CoaE"/>
</dbReference>
<sequence length="176" mass="19511">MVIDDHDPAWAALAGRAGEELTAALPGLFRAIEHVGSTSVPGLAAKPIIDLMASVDTLEQVTPERAAVLARLGYVSEETGMTGRFFYYRADGAGRRAFHLHVVTAASWPTRNERLLRDHLRAHPEAAAEYAAVKRRLAAERRSGLEYTKGKTEVIQRLIDREREARGLPRVDVWED</sequence>
<protein>
    <submittedName>
        <fullName evidence="1">GrpB family protein</fullName>
    </submittedName>
</protein>
<dbReference type="PANTHER" id="PTHR34822">
    <property type="entry name" value="GRPB DOMAIN PROTEIN (AFU_ORTHOLOGUE AFUA_1G01530)"/>
    <property type="match status" value="1"/>
</dbReference>
<evidence type="ECO:0000313" key="1">
    <source>
        <dbReference type="EMBL" id="MDT0446105.1"/>
    </source>
</evidence>
<dbReference type="RefSeq" id="WP_311620359.1">
    <property type="nucleotide sequence ID" value="NZ_JAVREV010000017.1"/>
</dbReference>
<name>A0ABU2SDF0_9ACTN</name>